<reference evidence="2 3" key="1">
    <citation type="journal article" date="2023" name="Plants (Basel)">
        <title>Bridging the Gap: Combining Genomics and Transcriptomics Approaches to Understand Stylosanthes scabra, an Orphan Legume from the Brazilian Caatinga.</title>
        <authorList>
            <person name="Ferreira-Neto J.R.C."/>
            <person name="da Silva M.D."/>
            <person name="Binneck E."/>
            <person name="de Melo N.F."/>
            <person name="da Silva R.H."/>
            <person name="de Melo A.L.T.M."/>
            <person name="Pandolfi V."/>
            <person name="Bustamante F.O."/>
            <person name="Brasileiro-Vidal A.C."/>
            <person name="Benko-Iseppon A.M."/>
        </authorList>
    </citation>
    <scope>NUCLEOTIDE SEQUENCE [LARGE SCALE GENOMIC DNA]</scope>
    <source>
        <tissue evidence="2">Leaves</tissue>
    </source>
</reference>
<protein>
    <submittedName>
        <fullName evidence="2">Uncharacterized protein</fullName>
    </submittedName>
</protein>
<keyword evidence="3" id="KW-1185">Reference proteome</keyword>
<name>A0ABU6VBV1_9FABA</name>
<evidence type="ECO:0000256" key="1">
    <source>
        <dbReference type="SAM" id="MobiDB-lite"/>
    </source>
</evidence>
<feature type="non-terminal residue" evidence="2">
    <location>
        <position position="145"/>
    </location>
</feature>
<feature type="region of interest" description="Disordered" evidence="1">
    <location>
        <begin position="123"/>
        <end position="145"/>
    </location>
</feature>
<evidence type="ECO:0000313" key="3">
    <source>
        <dbReference type="Proteomes" id="UP001341840"/>
    </source>
</evidence>
<evidence type="ECO:0000313" key="2">
    <source>
        <dbReference type="EMBL" id="MED6169925.1"/>
    </source>
</evidence>
<organism evidence="2 3">
    <name type="scientific">Stylosanthes scabra</name>
    <dbReference type="NCBI Taxonomy" id="79078"/>
    <lineage>
        <taxon>Eukaryota</taxon>
        <taxon>Viridiplantae</taxon>
        <taxon>Streptophyta</taxon>
        <taxon>Embryophyta</taxon>
        <taxon>Tracheophyta</taxon>
        <taxon>Spermatophyta</taxon>
        <taxon>Magnoliopsida</taxon>
        <taxon>eudicotyledons</taxon>
        <taxon>Gunneridae</taxon>
        <taxon>Pentapetalae</taxon>
        <taxon>rosids</taxon>
        <taxon>fabids</taxon>
        <taxon>Fabales</taxon>
        <taxon>Fabaceae</taxon>
        <taxon>Papilionoideae</taxon>
        <taxon>50 kb inversion clade</taxon>
        <taxon>dalbergioids sensu lato</taxon>
        <taxon>Dalbergieae</taxon>
        <taxon>Pterocarpus clade</taxon>
        <taxon>Stylosanthes</taxon>
    </lineage>
</organism>
<dbReference type="EMBL" id="JASCZI010151129">
    <property type="protein sequence ID" value="MED6169925.1"/>
    <property type="molecule type" value="Genomic_DNA"/>
</dbReference>
<feature type="compositionally biased region" description="Polar residues" evidence="1">
    <location>
        <begin position="126"/>
        <end position="135"/>
    </location>
</feature>
<accession>A0ABU6VBV1</accession>
<comment type="caution">
    <text evidence="2">The sequence shown here is derived from an EMBL/GenBank/DDBJ whole genome shotgun (WGS) entry which is preliminary data.</text>
</comment>
<proteinExistence type="predicted"/>
<dbReference type="Proteomes" id="UP001341840">
    <property type="component" value="Unassembled WGS sequence"/>
</dbReference>
<gene>
    <name evidence="2" type="ORF">PIB30_025659</name>
</gene>
<sequence>MCRKIEENSERREFRVLHVILIQGSSEFSECFTSPLIQREFRVRSRVLQVTSYIKFRVLQITSTREFRFIRALHAIRIQREFRVLSECFKATSTRVSEYFTPSSFLEGVPSFSPSAASHLIHRVPSSPSTSNHLNLSARRTRNSL</sequence>